<dbReference type="CDD" id="cd10229">
    <property type="entry name" value="ASKHA_NBD_HSP70_HSPA12"/>
    <property type="match status" value="1"/>
</dbReference>
<evidence type="ECO:0000313" key="2">
    <source>
        <dbReference type="EMBL" id="RMX49510.1"/>
    </source>
</evidence>
<dbReference type="STRING" id="46731.A0A3M6U768"/>
<dbReference type="InterPro" id="IPR043129">
    <property type="entry name" value="ATPase_NBD"/>
</dbReference>
<proteinExistence type="predicted"/>
<feature type="signal peptide" evidence="1">
    <location>
        <begin position="1"/>
        <end position="20"/>
    </location>
</feature>
<protein>
    <recommendedName>
        <fullName evidence="4">Heat shock 70 kDa protein 12A</fullName>
    </recommendedName>
</protein>
<organism evidence="2 3">
    <name type="scientific">Pocillopora damicornis</name>
    <name type="common">Cauliflower coral</name>
    <name type="synonym">Millepora damicornis</name>
    <dbReference type="NCBI Taxonomy" id="46731"/>
    <lineage>
        <taxon>Eukaryota</taxon>
        <taxon>Metazoa</taxon>
        <taxon>Cnidaria</taxon>
        <taxon>Anthozoa</taxon>
        <taxon>Hexacorallia</taxon>
        <taxon>Scleractinia</taxon>
        <taxon>Astrocoeniina</taxon>
        <taxon>Pocilloporidae</taxon>
        <taxon>Pocillopora</taxon>
    </lineage>
</organism>
<evidence type="ECO:0000256" key="1">
    <source>
        <dbReference type="SAM" id="SignalP"/>
    </source>
</evidence>
<accession>A0A3M6U768</accession>
<dbReference type="AlphaFoldDB" id="A0A3M6U768"/>
<feature type="chain" id="PRO_5018271547" description="Heat shock 70 kDa protein 12A" evidence="1">
    <location>
        <begin position="21"/>
        <end position="607"/>
    </location>
</feature>
<feature type="non-terminal residue" evidence="2">
    <location>
        <position position="1"/>
    </location>
</feature>
<gene>
    <name evidence="2" type="ORF">pdam_00019475</name>
</gene>
<evidence type="ECO:0000313" key="3">
    <source>
        <dbReference type="Proteomes" id="UP000275408"/>
    </source>
</evidence>
<dbReference type="Gene3D" id="3.30.420.40">
    <property type="match status" value="1"/>
</dbReference>
<dbReference type="Proteomes" id="UP000275408">
    <property type="component" value="Unassembled WGS sequence"/>
</dbReference>
<sequence length="607" mass="68680">VHQSVTLIFFLLGIKEYFLGTKNQYVATVAIDLGTVSSGFAYTLHTNQSQDAIFVNSDWVNEFGHRTSKTPTCLLLKPDLSFYAFGYKALEWNAYFQSTHETQDMLFFEVFKRDLHSDKIVDFDCTLKAANGKSIRAITVIAQCIKFFKDEAVACVRREVGEDEIDDEKIYWVFTVPQSWTGRSKQFMREAAYEVTHIIARQDSYANISICRLTTLCAGIGSRGNLGQLMIVSEAEAALEFCVKTELSTPVLIADIGGGGLEMTLFEQHNEGKVVKTDKVTRPANTAVHEEMFLELLERTFGEQKVQDYQKLYPSDLHQIFQNFEAKKRTFRFKETKIQLPGSFVSFVNDFVSPSMKHYSKGEVRIVDDQYLCLCAECMKTLLKSVTEDAITEMKAFLGKPQLSEGVRIFLVGGHAESLHLQEEFKREFSGRHDVTTYRDASLAIVKGTMMVAKAMNSKRESGIIGACYGVDCSRNFVRGLHPPEKKFFADGKAKCRDLFHCIVKKNDTIRHGEKISVRYRPLYANETEIKYTFYASQRSDVDFIFVTDQDVKEIGSIVIHSPDTRNGSERDIIVSIYFGGTDLIASAWDVTSGKRAQTTLEVSPPF</sequence>
<dbReference type="SUPFAM" id="SSF53067">
    <property type="entry name" value="Actin-like ATPase domain"/>
    <property type="match status" value="2"/>
</dbReference>
<dbReference type="PANTHER" id="PTHR14187:SF5">
    <property type="entry name" value="HEAT SHOCK 70 KDA PROTEIN 12A"/>
    <property type="match status" value="1"/>
</dbReference>
<dbReference type="EMBL" id="RCHS01002116">
    <property type="protein sequence ID" value="RMX49510.1"/>
    <property type="molecule type" value="Genomic_DNA"/>
</dbReference>
<name>A0A3M6U768_POCDA</name>
<dbReference type="OrthoDB" id="2963168at2759"/>
<evidence type="ECO:0008006" key="4">
    <source>
        <dbReference type="Google" id="ProtNLM"/>
    </source>
</evidence>
<keyword evidence="3" id="KW-1185">Reference proteome</keyword>
<comment type="caution">
    <text evidence="2">The sequence shown here is derived from an EMBL/GenBank/DDBJ whole genome shotgun (WGS) entry which is preliminary data.</text>
</comment>
<reference evidence="2 3" key="1">
    <citation type="journal article" date="2018" name="Sci. Rep.">
        <title>Comparative analysis of the Pocillopora damicornis genome highlights role of immune system in coral evolution.</title>
        <authorList>
            <person name="Cunning R."/>
            <person name="Bay R.A."/>
            <person name="Gillette P."/>
            <person name="Baker A.C."/>
            <person name="Traylor-Knowles N."/>
        </authorList>
    </citation>
    <scope>NUCLEOTIDE SEQUENCE [LARGE SCALE GENOMIC DNA]</scope>
    <source>
        <strain evidence="2">RSMAS</strain>
        <tissue evidence="2">Whole animal</tissue>
    </source>
</reference>
<keyword evidence="1" id="KW-0732">Signal</keyword>
<dbReference type="PANTHER" id="PTHR14187">
    <property type="entry name" value="ALPHA KINASE/ELONGATION FACTOR 2 KINASE"/>
    <property type="match status" value="1"/>
</dbReference>